<dbReference type="Pfam" id="PF00498">
    <property type="entry name" value="FHA"/>
    <property type="match status" value="1"/>
</dbReference>
<name>A0A2T0FKA4_9ASCO</name>
<dbReference type="STRING" id="45607.A0A2T0FKA4"/>
<protein>
    <submittedName>
        <fullName evidence="3">Protein TOS4</fullName>
    </submittedName>
</protein>
<evidence type="ECO:0000313" key="4">
    <source>
        <dbReference type="Proteomes" id="UP000238350"/>
    </source>
</evidence>
<feature type="region of interest" description="Disordered" evidence="1">
    <location>
        <begin position="323"/>
        <end position="344"/>
    </location>
</feature>
<gene>
    <name evidence="3" type="ORF">B9G98_03017</name>
</gene>
<dbReference type="AlphaFoldDB" id="A0A2T0FKA4"/>
<sequence>MQCPPSSPPREVTAAAAAAAAAKLLPGFSPSPDGLGAGTLDAKGKTQPFKIYHDPEVPSMNGFYPTPLPTSQADASSPTRSPRGVETGRVALSQVAFVKLPLDGTTVTVGRSSKSSKIALTATNKLVSRVHAKIHYDPARLVVIECLGWNGLTVYVPCIIKNERVQKEYKVVKDQTIYIERVDGISLNIHGERVIIEIEQPDLMMHSSEATEDEYPEISGLPSSPLSRSGDELAIRIAQELGAGAQLAEPIALHSNTTGPLPVTVVKPAQPEAAIEVPAEPTVVAEVVPKPAAAEVTKALETELSKEPVKPLATVAEAVEAAAEVQHTEKPKKHRYSKDLPEAKKAKSAVDHEEASKLAINHVAFSRLASTPLSTIARSSSVLASLPSLELEGLLANVPYIGVIQRPGKDALGKPLENEYYYMPEHDDDLTRRQLVAESKGARTLRSCRKTHKQYFYKKPRI</sequence>
<evidence type="ECO:0000256" key="1">
    <source>
        <dbReference type="SAM" id="MobiDB-lite"/>
    </source>
</evidence>
<accession>A0A2T0FKA4</accession>
<reference evidence="3 4" key="1">
    <citation type="submission" date="2017-04" db="EMBL/GenBank/DDBJ databases">
        <title>Genome sequencing of [Candida] sorbophila.</title>
        <authorList>
            <person name="Ahn J.O."/>
        </authorList>
    </citation>
    <scope>NUCLEOTIDE SEQUENCE [LARGE SCALE GENOMIC DNA]</scope>
    <source>
        <strain evidence="3 4">DS02</strain>
    </source>
</reference>
<evidence type="ECO:0000259" key="2">
    <source>
        <dbReference type="PROSITE" id="PS50006"/>
    </source>
</evidence>
<dbReference type="SUPFAM" id="SSF49879">
    <property type="entry name" value="SMAD/FHA domain"/>
    <property type="match status" value="1"/>
</dbReference>
<dbReference type="CDD" id="cd22699">
    <property type="entry name" value="FHA_PLM2-like"/>
    <property type="match status" value="1"/>
</dbReference>
<proteinExistence type="predicted"/>
<dbReference type="PROSITE" id="PS50006">
    <property type="entry name" value="FHA_DOMAIN"/>
    <property type="match status" value="1"/>
</dbReference>
<feature type="domain" description="FHA" evidence="2">
    <location>
        <begin position="107"/>
        <end position="154"/>
    </location>
</feature>
<dbReference type="OrthoDB" id="5348546at2759"/>
<dbReference type="EMBL" id="NDIQ01000021">
    <property type="protein sequence ID" value="PRT55397.1"/>
    <property type="molecule type" value="Genomic_DNA"/>
</dbReference>
<dbReference type="InterPro" id="IPR000253">
    <property type="entry name" value="FHA_dom"/>
</dbReference>
<dbReference type="InterPro" id="IPR008984">
    <property type="entry name" value="SMAD_FHA_dom_sf"/>
</dbReference>
<dbReference type="Gene3D" id="2.60.200.20">
    <property type="match status" value="1"/>
</dbReference>
<comment type="caution">
    <text evidence="3">The sequence shown here is derived from an EMBL/GenBank/DDBJ whole genome shotgun (WGS) entry which is preliminary data.</text>
</comment>
<dbReference type="RefSeq" id="XP_024665342.1">
    <property type="nucleotide sequence ID" value="XM_024809574.1"/>
</dbReference>
<keyword evidence="4" id="KW-1185">Reference proteome</keyword>
<dbReference type="Proteomes" id="UP000238350">
    <property type="component" value="Unassembled WGS sequence"/>
</dbReference>
<dbReference type="GeneID" id="36516765"/>
<evidence type="ECO:0000313" key="3">
    <source>
        <dbReference type="EMBL" id="PRT55397.1"/>
    </source>
</evidence>
<organism evidence="3 4">
    <name type="scientific">Wickerhamiella sorbophila</name>
    <dbReference type="NCBI Taxonomy" id="45607"/>
    <lineage>
        <taxon>Eukaryota</taxon>
        <taxon>Fungi</taxon>
        <taxon>Dikarya</taxon>
        <taxon>Ascomycota</taxon>
        <taxon>Saccharomycotina</taxon>
        <taxon>Dipodascomycetes</taxon>
        <taxon>Dipodascales</taxon>
        <taxon>Trichomonascaceae</taxon>
        <taxon>Wickerhamiella</taxon>
    </lineage>
</organism>